<evidence type="ECO:0000259" key="2">
    <source>
        <dbReference type="Pfam" id="PF01467"/>
    </source>
</evidence>
<dbReference type="EMBL" id="ASPP01009934">
    <property type="protein sequence ID" value="ETO23441.1"/>
    <property type="molecule type" value="Genomic_DNA"/>
</dbReference>
<dbReference type="InterPro" id="IPR004821">
    <property type="entry name" value="Cyt_trans-like"/>
</dbReference>
<name>X6NBS6_RETFI</name>
<dbReference type="OrthoDB" id="17102at2759"/>
<evidence type="ECO:0000313" key="3">
    <source>
        <dbReference type="EMBL" id="ETO23441.1"/>
    </source>
</evidence>
<sequence length="350" mass="40029">MNTTEVQNEATAQLEIKTSKEPEALVTSVETNAPTTEEKAEVKTGNIDIRDIVVDNRKVRIYLDGVFDMTHYGHFRLFKAIKDKFPQSIIIAGVAGDADTVSLKGQTVMDEKERAEGIAHCKWVDEVVCPCPWIITQEFVDEYKVMHLFLFCFVFIDYVAHDGNPYPSGDTGDIYDFVKKQGKFIATQRTDGISTTDLINRIVKRYNEFVMRNLSRGVSRADLNVSLAREVRMKMENAFKEKSSSLLDAVHGWMDDPSQFVDDFLNVFGPGGKIANDFKRKASQIKEDFVEYAQSFNVFFFLFKAKSTSENDEKKLQKQILSYNVVNQLQTKSDHKIVFIFIILIFEKKN</sequence>
<organism evidence="3 4">
    <name type="scientific">Reticulomyxa filosa</name>
    <dbReference type="NCBI Taxonomy" id="46433"/>
    <lineage>
        <taxon>Eukaryota</taxon>
        <taxon>Sar</taxon>
        <taxon>Rhizaria</taxon>
        <taxon>Retaria</taxon>
        <taxon>Foraminifera</taxon>
        <taxon>Monothalamids</taxon>
        <taxon>Reticulomyxidae</taxon>
        <taxon>Reticulomyxa</taxon>
    </lineage>
</organism>
<dbReference type="OMA" id="IWRESKG"/>
<dbReference type="SUPFAM" id="SSF52374">
    <property type="entry name" value="Nucleotidylyl transferase"/>
    <property type="match status" value="1"/>
</dbReference>
<keyword evidence="3" id="KW-0548">Nucleotidyltransferase</keyword>
<dbReference type="InterPro" id="IPR045049">
    <property type="entry name" value="Pcy1-like"/>
</dbReference>
<dbReference type="PANTHER" id="PTHR10739:SF13">
    <property type="entry name" value="CHOLINE-PHOSPHATE CYTIDYLYLTRANSFERASE"/>
    <property type="match status" value="1"/>
</dbReference>
<protein>
    <recommendedName>
        <fullName evidence="1">choline-phosphate cytidylyltransferase</fullName>
        <ecNumber evidence="1">2.7.7.15</ecNumber>
    </recommendedName>
</protein>
<dbReference type="Proteomes" id="UP000023152">
    <property type="component" value="Unassembled WGS sequence"/>
</dbReference>
<reference evidence="3 4" key="1">
    <citation type="journal article" date="2013" name="Curr. Biol.">
        <title>The Genome of the Foraminiferan Reticulomyxa filosa.</title>
        <authorList>
            <person name="Glockner G."/>
            <person name="Hulsmann N."/>
            <person name="Schleicher M."/>
            <person name="Noegel A.A."/>
            <person name="Eichinger L."/>
            <person name="Gallinger C."/>
            <person name="Pawlowski J."/>
            <person name="Sierra R."/>
            <person name="Euteneuer U."/>
            <person name="Pillet L."/>
            <person name="Moustafa A."/>
            <person name="Platzer M."/>
            <person name="Groth M."/>
            <person name="Szafranski K."/>
            <person name="Schliwa M."/>
        </authorList>
    </citation>
    <scope>NUCLEOTIDE SEQUENCE [LARGE SCALE GENOMIC DNA]</scope>
</reference>
<dbReference type="Pfam" id="PF01467">
    <property type="entry name" value="CTP_transf_like"/>
    <property type="match status" value="1"/>
</dbReference>
<dbReference type="Gene3D" id="3.40.50.620">
    <property type="entry name" value="HUPs"/>
    <property type="match status" value="1"/>
</dbReference>
<dbReference type="EC" id="2.7.7.15" evidence="1"/>
<dbReference type="PANTHER" id="PTHR10739">
    <property type="entry name" value="CYTIDYLYLTRANSFERASE"/>
    <property type="match status" value="1"/>
</dbReference>
<feature type="domain" description="Cytidyltransferase-like" evidence="2">
    <location>
        <begin position="62"/>
        <end position="201"/>
    </location>
</feature>
<keyword evidence="4" id="KW-1185">Reference proteome</keyword>
<keyword evidence="3" id="KW-0808">Transferase</keyword>
<dbReference type="AlphaFoldDB" id="X6NBS6"/>
<comment type="caution">
    <text evidence="3">The sequence shown here is derived from an EMBL/GenBank/DDBJ whole genome shotgun (WGS) entry which is preliminary data.</text>
</comment>
<proteinExistence type="predicted"/>
<evidence type="ECO:0000313" key="4">
    <source>
        <dbReference type="Proteomes" id="UP000023152"/>
    </source>
</evidence>
<accession>X6NBS6</accession>
<dbReference type="InterPro" id="IPR014729">
    <property type="entry name" value="Rossmann-like_a/b/a_fold"/>
</dbReference>
<dbReference type="NCBIfam" id="TIGR00125">
    <property type="entry name" value="cyt_tran_rel"/>
    <property type="match status" value="1"/>
</dbReference>
<dbReference type="GO" id="GO:0004105">
    <property type="term" value="F:choline-phosphate cytidylyltransferase activity"/>
    <property type="evidence" value="ECO:0007669"/>
    <property type="project" value="UniProtKB-EC"/>
</dbReference>
<dbReference type="GO" id="GO:0031210">
    <property type="term" value="F:phosphatidylcholine binding"/>
    <property type="evidence" value="ECO:0007669"/>
    <property type="project" value="TreeGrafter"/>
</dbReference>
<gene>
    <name evidence="3" type="ORF">RFI_13742</name>
</gene>
<evidence type="ECO:0000256" key="1">
    <source>
        <dbReference type="ARBA" id="ARBA00026101"/>
    </source>
</evidence>